<evidence type="ECO:0000256" key="2">
    <source>
        <dbReference type="ARBA" id="ARBA00023134"/>
    </source>
</evidence>
<protein>
    <submittedName>
        <fullName evidence="6">[FeFe] hydrogenase H-cluster maturation GTPase HydF</fullName>
    </submittedName>
</protein>
<dbReference type="InterPro" id="IPR041606">
    <property type="entry name" value="HydF_dimer"/>
</dbReference>
<organism evidence="6 7">
    <name type="scientific">Clostridium sardiniense</name>
    <name type="common">Clostridium absonum</name>
    <dbReference type="NCBI Taxonomy" id="29369"/>
    <lineage>
        <taxon>Bacteria</taxon>
        <taxon>Bacillati</taxon>
        <taxon>Bacillota</taxon>
        <taxon>Clostridia</taxon>
        <taxon>Eubacteriales</taxon>
        <taxon>Clostridiaceae</taxon>
        <taxon>Clostridium</taxon>
    </lineage>
</organism>
<keyword evidence="1" id="KW-0547">Nucleotide-binding</keyword>
<evidence type="ECO:0000259" key="3">
    <source>
        <dbReference type="Pfam" id="PF01926"/>
    </source>
</evidence>
<dbReference type="RefSeq" id="WP_221861512.1">
    <property type="nucleotide sequence ID" value="NZ_JAIKTU010000009.1"/>
</dbReference>
<proteinExistence type="predicted"/>
<dbReference type="InterPro" id="IPR005225">
    <property type="entry name" value="Small_GTP-bd"/>
</dbReference>
<dbReference type="PANTHER" id="PTHR42714">
    <property type="entry name" value="TRNA MODIFICATION GTPASE GTPBP3"/>
    <property type="match status" value="1"/>
</dbReference>
<dbReference type="PANTHER" id="PTHR42714:SF6">
    <property type="entry name" value="TRANSLATION INITIATION FACTOR IF-2"/>
    <property type="match status" value="1"/>
</dbReference>
<dbReference type="Gene3D" id="3.40.50.11410">
    <property type="match status" value="1"/>
</dbReference>
<dbReference type="Gene3D" id="3.40.50.300">
    <property type="entry name" value="P-loop containing nucleotide triphosphate hydrolases"/>
    <property type="match status" value="1"/>
</dbReference>
<keyword evidence="7" id="KW-1185">Reference proteome</keyword>
<dbReference type="Gene3D" id="3.40.50.11420">
    <property type="match status" value="1"/>
</dbReference>
<comment type="caution">
    <text evidence="6">The sequence shown here is derived from an EMBL/GenBank/DDBJ whole genome shotgun (WGS) entry which is preliminary data.</text>
</comment>
<evidence type="ECO:0000259" key="4">
    <source>
        <dbReference type="Pfam" id="PF18128"/>
    </source>
</evidence>
<dbReference type="Pfam" id="PF18128">
    <property type="entry name" value="HydF_dimer"/>
    <property type="match status" value="1"/>
</dbReference>
<feature type="domain" description="Hydrogen maturase F dimerization" evidence="4">
    <location>
        <begin position="176"/>
        <end position="273"/>
    </location>
</feature>
<dbReference type="InterPro" id="IPR023873">
    <property type="entry name" value="FeFe-hyd_GTPase_HydF"/>
</dbReference>
<feature type="domain" description="Hydrogen maturase F tetramerization" evidence="5">
    <location>
        <begin position="277"/>
        <end position="390"/>
    </location>
</feature>
<dbReference type="Pfam" id="PF01926">
    <property type="entry name" value="MMR_HSR1"/>
    <property type="match status" value="1"/>
</dbReference>
<dbReference type="Pfam" id="PF18133">
    <property type="entry name" value="HydF_tetramer"/>
    <property type="match status" value="1"/>
</dbReference>
<dbReference type="EMBL" id="JAIKTU010000009">
    <property type="protein sequence ID" value="MBY0756249.1"/>
    <property type="molecule type" value="Genomic_DNA"/>
</dbReference>
<dbReference type="Proteomes" id="UP001299068">
    <property type="component" value="Unassembled WGS sequence"/>
</dbReference>
<dbReference type="CDD" id="cd00880">
    <property type="entry name" value="Era_like"/>
    <property type="match status" value="1"/>
</dbReference>
<dbReference type="SUPFAM" id="SSF52540">
    <property type="entry name" value="P-loop containing nucleoside triphosphate hydrolases"/>
    <property type="match status" value="1"/>
</dbReference>
<accession>A0ABS7KZK7</accession>
<feature type="domain" description="G" evidence="3">
    <location>
        <begin position="11"/>
        <end position="126"/>
    </location>
</feature>
<name>A0ABS7KZK7_CLOSR</name>
<gene>
    <name evidence="6" type="primary">hydF</name>
    <name evidence="6" type="ORF">K5V21_12410</name>
</gene>
<evidence type="ECO:0000313" key="6">
    <source>
        <dbReference type="EMBL" id="MBY0756249.1"/>
    </source>
</evidence>
<evidence type="ECO:0000313" key="7">
    <source>
        <dbReference type="Proteomes" id="UP001299068"/>
    </source>
</evidence>
<dbReference type="NCBIfam" id="TIGR00231">
    <property type="entry name" value="small_GTP"/>
    <property type="match status" value="1"/>
</dbReference>
<dbReference type="NCBIfam" id="TIGR03918">
    <property type="entry name" value="GTP_HydF"/>
    <property type="match status" value="1"/>
</dbReference>
<dbReference type="InterPro" id="IPR040644">
    <property type="entry name" value="HydF_tetramer"/>
</dbReference>
<evidence type="ECO:0000259" key="5">
    <source>
        <dbReference type="Pfam" id="PF18133"/>
    </source>
</evidence>
<evidence type="ECO:0000256" key="1">
    <source>
        <dbReference type="ARBA" id="ARBA00022741"/>
    </source>
</evidence>
<dbReference type="InterPro" id="IPR027417">
    <property type="entry name" value="P-loop_NTPase"/>
</dbReference>
<keyword evidence="2" id="KW-0342">GTP-binding</keyword>
<sequence>MNNTPNSNRKHIAIFGNTNSGKSSLMNKILGQEMSLVSDVEGTTTDPVQKAMELIPVGPVLLIDTAGLEDKSELGKLRIEKTMEVLKKTDVAIFVLDASSPDFEAFDRWKIEALKYNIPFVVVANKSEVANKEIVETLKDKNSNVICTSTVTDIGIDDLKEELIKILEKEDDEKSLIGDLVPYNGKVVLVVPIDSEAPKGRLILPQVQVIRDCLDNGIKSYVVRDTELKEALEDLKNVDLVVTDSQAFKKVSQILPENIRLTSFSILFARQKGDLNAFIEGVNKVRNLRPNDTILISESCTHNVSHEDIGRVKIPKLLEKYVGGKLNFEFRVGHDFPEDIEKYDLIIHCGACMINRKTVLNRVKSCNDKQIPITNYGVILAFLTGILDRSTDNLI</sequence>
<dbReference type="InterPro" id="IPR006073">
    <property type="entry name" value="GTP-bd"/>
</dbReference>
<reference evidence="6 7" key="1">
    <citation type="journal article" date="2021" name="Cell Host Microbe">
        <title>in vivo commensal control of Clostridioides difficile virulence.</title>
        <authorList>
            <person name="Girinathan B.P."/>
            <person name="Dibenedetto N."/>
            <person name="Worley J.N."/>
            <person name="Peltier J."/>
            <person name="Arrieta-Ortiz M.L."/>
            <person name="Rupa Christinal Immanuel S."/>
            <person name="Lavin R."/>
            <person name="Delaney M.L."/>
            <person name="Cummins C."/>
            <person name="Hoffmann M."/>
            <person name="Luo Y."/>
            <person name="Gonzalez-Escalona N."/>
            <person name="Allard M."/>
            <person name="Onderdonk A.B."/>
            <person name="Gerber G.K."/>
            <person name="Sonenshein A.L."/>
            <person name="Baliga N."/>
            <person name="Dupuy B."/>
            <person name="Bry L."/>
        </authorList>
    </citation>
    <scope>NUCLEOTIDE SEQUENCE [LARGE SCALE GENOMIC DNA]</scope>
    <source>
        <strain evidence="6 7">DSM 599</strain>
    </source>
</reference>